<gene>
    <name evidence="2" type="ORF">Zmor_009589</name>
</gene>
<dbReference type="EMBL" id="JALNTZ010000003">
    <property type="protein sequence ID" value="KAJ3657809.1"/>
    <property type="molecule type" value="Genomic_DNA"/>
</dbReference>
<comment type="caution">
    <text evidence="2">The sequence shown here is derived from an EMBL/GenBank/DDBJ whole genome shotgun (WGS) entry which is preliminary data.</text>
</comment>
<keyword evidence="3" id="KW-1185">Reference proteome</keyword>
<evidence type="ECO:0000256" key="1">
    <source>
        <dbReference type="SAM" id="MobiDB-lite"/>
    </source>
</evidence>
<dbReference type="Proteomes" id="UP001168821">
    <property type="component" value="Unassembled WGS sequence"/>
</dbReference>
<sequence>MSGRPRTTSFAEGNKQPLNPPLGGVKISSKCAIDVAAAVGYGVSAVAFNMARPGGGPDRPGGPGPAPARRGARHAGPRRPPPAAADRRTHPPRRRAKIHGRLGKSARFAKNRYFGPRIRDRRPDLGRGAASHEGAAAAWGRAAPSPCNCI</sequence>
<feature type="compositionally biased region" description="Basic residues" evidence="1">
    <location>
        <begin position="90"/>
        <end position="110"/>
    </location>
</feature>
<evidence type="ECO:0000313" key="2">
    <source>
        <dbReference type="EMBL" id="KAJ3657809.1"/>
    </source>
</evidence>
<reference evidence="2" key="1">
    <citation type="journal article" date="2023" name="G3 (Bethesda)">
        <title>Whole genome assemblies of Zophobas morio and Tenebrio molitor.</title>
        <authorList>
            <person name="Kaur S."/>
            <person name="Stinson S.A."/>
            <person name="diCenzo G.C."/>
        </authorList>
    </citation>
    <scope>NUCLEOTIDE SEQUENCE</scope>
    <source>
        <strain evidence="2">QUZm001</strain>
    </source>
</reference>
<evidence type="ECO:0000313" key="3">
    <source>
        <dbReference type="Proteomes" id="UP001168821"/>
    </source>
</evidence>
<feature type="region of interest" description="Disordered" evidence="1">
    <location>
        <begin position="48"/>
        <end position="129"/>
    </location>
</feature>
<dbReference type="AlphaFoldDB" id="A0AA38IQX2"/>
<proteinExistence type="predicted"/>
<name>A0AA38IQX2_9CUCU</name>
<feature type="compositionally biased region" description="Polar residues" evidence="1">
    <location>
        <begin position="1"/>
        <end position="11"/>
    </location>
</feature>
<protein>
    <submittedName>
        <fullName evidence="2">Uncharacterized protein</fullName>
    </submittedName>
</protein>
<feature type="region of interest" description="Disordered" evidence="1">
    <location>
        <begin position="1"/>
        <end position="26"/>
    </location>
</feature>
<accession>A0AA38IQX2</accession>
<organism evidence="2 3">
    <name type="scientific">Zophobas morio</name>
    <dbReference type="NCBI Taxonomy" id="2755281"/>
    <lineage>
        <taxon>Eukaryota</taxon>
        <taxon>Metazoa</taxon>
        <taxon>Ecdysozoa</taxon>
        <taxon>Arthropoda</taxon>
        <taxon>Hexapoda</taxon>
        <taxon>Insecta</taxon>
        <taxon>Pterygota</taxon>
        <taxon>Neoptera</taxon>
        <taxon>Endopterygota</taxon>
        <taxon>Coleoptera</taxon>
        <taxon>Polyphaga</taxon>
        <taxon>Cucujiformia</taxon>
        <taxon>Tenebrionidae</taxon>
        <taxon>Zophobas</taxon>
    </lineage>
</organism>